<reference evidence="2 3" key="1">
    <citation type="submission" date="2018-12" db="EMBL/GenBank/DDBJ databases">
        <authorList>
            <person name="Sun L."/>
            <person name="Chen Z."/>
        </authorList>
    </citation>
    <scope>NUCLEOTIDE SEQUENCE [LARGE SCALE GENOMIC DNA]</scope>
    <source>
        <strain evidence="2 3">DSM 15890</strain>
    </source>
</reference>
<feature type="transmembrane region" description="Helical" evidence="1">
    <location>
        <begin position="200"/>
        <end position="219"/>
    </location>
</feature>
<organism evidence="2 3">
    <name type="scientific">Paenibacillus anaericanus</name>
    <dbReference type="NCBI Taxonomy" id="170367"/>
    <lineage>
        <taxon>Bacteria</taxon>
        <taxon>Bacillati</taxon>
        <taxon>Bacillota</taxon>
        <taxon>Bacilli</taxon>
        <taxon>Bacillales</taxon>
        <taxon>Paenibacillaceae</taxon>
        <taxon>Paenibacillus</taxon>
    </lineage>
</organism>
<protein>
    <submittedName>
        <fullName evidence="2">Uncharacterized protein</fullName>
    </submittedName>
</protein>
<dbReference type="Proteomes" id="UP000279446">
    <property type="component" value="Unassembled WGS sequence"/>
</dbReference>
<dbReference type="GO" id="GO:0016020">
    <property type="term" value="C:membrane"/>
    <property type="evidence" value="ECO:0007669"/>
    <property type="project" value="InterPro"/>
</dbReference>
<evidence type="ECO:0000256" key="1">
    <source>
        <dbReference type="SAM" id="Phobius"/>
    </source>
</evidence>
<feature type="transmembrane region" description="Helical" evidence="1">
    <location>
        <begin position="110"/>
        <end position="135"/>
    </location>
</feature>
<comment type="caution">
    <text evidence="2">The sequence shown here is derived from an EMBL/GenBank/DDBJ whole genome shotgun (WGS) entry which is preliminary data.</text>
</comment>
<evidence type="ECO:0000313" key="2">
    <source>
        <dbReference type="EMBL" id="RUT48499.1"/>
    </source>
</evidence>
<keyword evidence="1" id="KW-1133">Transmembrane helix</keyword>
<feature type="transmembrane region" description="Helical" evidence="1">
    <location>
        <begin position="147"/>
        <end position="165"/>
    </location>
</feature>
<dbReference type="EMBL" id="RZNY01000001">
    <property type="protein sequence ID" value="RUT48499.1"/>
    <property type="molecule type" value="Genomic_DNA"/>
</dbReference>
<feature type="transmembrane region" description="Helical" evidence="1">
    <location>
        <begin position="177"/>
        <end position="194"/>
    </location>
</feature>
<feature type="transmembrane region" description="Helical" evidence="1">
    <location>
        <begin position="354"/>
        <end position="378"/>
    </location>
</feature>
<dbReference type="RefSeq" id="WP_127190094.1">
    <property type="nucleotide sequence ID" value="NZ_RZNY01000001.1"/>
</dbReference>
<feature type="transmembrane region" description="Helical" evidence="1">
    <location>
        <begin position="293"/>
        <end position="310"/>
    </location>
</feature>
<proteinExistence type="predicted"/>
<dbReference type="InterPro" id="IPR010288">
    <property type="entry name" value="EcsB_ABC"/>
</dbReference>
<name>A0A3S1DZD9_9BACL</name>
<feature type="transmembrane region" description="Helical" evidence="1">
    <location>
        <begin position="384"/>
        <end position="405"/>
    </location>
</feature>
<keyword evidence="3" id="KW-1185">Reference proteome</keyword>
<dbReference type="OrthoDB" id="2448479at2"/>
<dbReference type="Pfam" id="PF05975">
    <property type="entry name" value="EcsB"/>
    <property type="match status" value="1"/>
</dbReference>
<feature type="transmembrane region" description="Helical" evidence="1">
    <location>
        <begin position="316"/>
        <end position="333"/>
    </location>
</feature>
<sequence>MTKPQLTTIHKLFMRRGCDFVRKQYRALNTVVDWIVMLYIGVPGILLFARIYYSLWHEDLPTWLVQMPYSTVPSVMMGLILLGGGLTLFLEAADVLFLRQQQRWIKGLMLRGVLVSIMSQVLLLGAGVAVLLPLLQRIYEMNSTAVISLYLVTLGAKCIHMFLENLINIMLKGWKRWALLSLVTSILAAGYIAWTVNGTGYLGVVLLFCVVITIPLGWYRFNKKWCFEAEVREDERQKTKLTSLLLLGAVDRPSAVRSRPILFQHSNALLPSRSPETRVAELVVKSILRSKNALGYLLFTLLGFIGVQLPPAPINIVVYILLLFLLLHWMNSYRRYFFSRELMRILPLSSDMEFRSAIPTLRIMLFPAILCLSAGLGLSLLSGWGLLLSIPCAVLVTWWLGAAPWKVSSRRKI</sequence>
<evidence type="ECO:0000313" key="3">
    <source>
        <dbReference type="Proteomes" id="UP000279446"/>
    </source>
</evidence>
<accession>A0A3S1DZD9</accession>
<keyword evidence="1" id="KW-0472">Membrane</keyword>
<gene>
    <name evidence="2" type="ORF">EJP82_00690</name>
</gene>
<feature type="transmembrane region" description="Helical" evidence="1">
    <location>
        <begin position="31"/>
        <end position="55"/>
    </location>
</feature>
<keyword evidence="1" id="KW-0812">Transmembrane</keyword>
<feature type="transmembrane region" description="Helical" evidence="1">
    <location>
        <begin position="75"/>
        <end position="98"/>
    </location>
</feature>
<dbReference type="AlphaFoldDB" id="A0A3S1DZD9"/>